<reference evidence="4" key="1">
    <citation type="submission" date="2016-04" db="EMBL/GenBank/DDBJ databases">
        <title>Fast-growing isolate from the root nodules of Vavilovia formosa.</title>
        <authorList>
            <person name="Kimeklis A."/>
            <person name="Safronova V."/>
            <person name="Belimov A."/>
            <person name="Andronov E."/>
        </authorList>
    </citation>
    <scope>NUCLEOTIDE SEQUENCE [LARGE SCALE GENOMIC DNA]</scope>
    <source>
        <strain evidence="4">Vaf-46</strain>
    </source>
</reference>
<feature type="region of interest" description="Disordered" evidence="1">
    <location>
        <begin position="787"/>
        <end position="811"/>
    </location>
</feature>
<feature type="transmembrane region" description="Helical" evidence="2">
    <location>
        <begin position="449"/>
        <end position="472"/>
    </location>
</feature>
<comment type="caution">
    <text evidence="4">The sequence shown here is derived from an EMBL/GenBank/DDBJ whole genome shotgun (WGS) entry which is preliminary data.</text>
</comment>
<keyword evidence="2" id="KW-0472">Membrane</keyword>
<evidence type="ECO:0000259" key="3">
    <source>
        <dbReference type="Pfam" id="PF10145"/>
    </source>
</evidence>
<feature type="domain" description="Phage tail tape measure protein" evidence="3">
    <location>
        <begin position="91"/>
        <end position="255"/>
    </location>
</feature>
<evidence type="ECO:0000313" key="4">
    <source>
        <dbReference type="EMBL" id="OAP91297.1"/>
    </source>
</evidence>
<keyword evidence="2" id="KW-0812">Transmembrane</keyword>
<dbReference type="eggNOG" id="COG5283">
    <property type="taxonomic scope" value="Bacteria"/>
</dbReference>
<evidence type="ECO:0000256" key="2">
    <source>
        <dbReference type="SAM" id="Phobius"/>
    </source>
</evidence>
<dbReference type="EMBL" id="LWBS01000391">
    <property type="protein sequence ID" value="OAP91297.1"/>
    <property type="molecule type" value="Genomic_DNA"/>
</dbReference>
<feature type="transmembrane region" description="Helical" evidence="2">
    <location>
        <begin position="420"/>
        <end position="443"/>
    </location>
</feature>
<dbReference type="InterPro" id="IPR010090">
    <property type="entry name" value="Phage_tape_meas"/>
</dbReference>
<accession>A0A179BHS6</accession>
<dbReference type="AlphaFoldDB" id="A0A179BHS6"/>
<dbReference type="Pfam" id="PF10145">
    <property type="entry name" value="PhageMin_Tail"/>
    <property type="match status" value="1"/>
</dbReference>
<sequence length="811" mass="84899">MARSMTLDVLVRLKDLLSSPLRGLRRSLQVVVDTAKKIGLVGTAIAAISFIQPMKEAAAFQQQLLDIAGTSNKTGAQAFLMVDQLKGRLEDLALSVGQTSDTIAKGSGKMIAAGLDEQLVNNSLKSIGRATKAANAEFDDMAGVAVSLLQTLKLPADQLDATLAGLIVAGKEGSFELRDMAKYFPTMTGQMAKLGITGRTAATQLAAMLEIAKKGTSDSAEAANNLNNFLSKITAPETVRNFEKMGVDIQGVMQDAVTKGINPIEAVIQKISTLTGISSKEIDGLMKKAEAGGLKGADALEQVRTQLEAIHGAGALGGLFADMQVMGFLIPMLANVDEYKRIRDRVAEATGAMTDADFDTQMQSLSTQLTIFGEIGTQAWREVGLAFGAWLPAINSGLMTALKWLRDLDASTGGMVKQSLAWAGAGIMVVAALGALGVILPIIATGLSAVAALISPIGLALAAIAAGAVYIYRNWSSFGPRLTRLWDRAKTSFFQLADGVRDRGRRIIDAGREIYTRYAPMVRRGFETAWRDVQGGLRNLQPFFESLRNSLKFDIDLSGLSIDNAKLASFKALDLALAGIKAGWEALRDFGSGFAPHLGEIGKQLGGTVNSIAGIAAGFSRLATAIGKMIGFDAGKLDWLPKWLGDLAGSITGELLRVLGQVLKDVETLVNRLAGLAEQVNAGVDWQKLMPTGVVEAWNALAGAINAVKTAMSYFQGGVVKPGEALPNGTAAGSATDPDGGRGAALDDFLNGPVPANNNRPAGAVAPAQTKALVGGTVTIKVDGPGQVTGVTSDNPAVPLKANTGRSVGRP</sequence>
<proteinExistence type="predicted"/>
<name>A0A179BHS6_RHILE</name>
<keyword evidence="2" id="KW-1133">Transmembrane helix</keyword>
<evidence type="ECO:0000256" key="1">
    <source>
        <dbReference type="SAM" id="MobiDB-lite"/>
    </source>
</evidence>
<organism evidence="4">
    <name type="scientific">Rhizobium leguminosarum</name>
    <dbReference type="NCBI Taxonomy" id="384"/>
    <lineage>
        <taxon>Bacteria</taxon>
        <taxon>Pseudomonadati</taxon>
        <taxon>Pseudomonadota</taxon>
        <taxon>Alphaproteobacteria</taxon>
        <taxon>Hyphomicrobiales</taxon>
        <taxon>Rhizobiaceae</taxon>
        <taxon>Rhizobium/Agrobacterium group</taxon>
        <taxon>Rhizobium</taxon>
    </lineage>
</organism>
<gene>
    <name evidence="4" type="ORF">A4U53_27940</name>
</gene>
<protein>
    <recommendedName>
        <fullName evidence="3">Phage tail tape measure protein domain-containing protein</fullName>
    </recommendedName>
</protein>